<dbReference type="PANTHER" id="PTHR46325:SF20">
    <property type="entry name" value="CRIB DOMAIN-CONTAINING PROTEIN RIC10"/>
    <property type="match status" value="1"/>
</dbReference>
<evidence type="ECO:0000313" key="4">
    <source>
        <dbReference type="Proteomes" id="UP000663760"/>
    </source>
</evidence>
<dbReference type="EMBL" id="LR746281">
    <property type="protein sequence ID" value="CAA7410490.1"/>
    <property type="molecule type" value="Genomic_DNA"/>
</dbReference>
<feature type="domain" description="CRIB" evidence="2">
    <location>
        <begin position="28"/>
        <end position="41"/>
    </location>
</feature>
<dbReference type="InterPro" id="IPR000095">
    <property type="entry name" value="CRIB_dom"/>
</dbReference>
<proteinExistence type="predicted"/>
<evidence type="ECO:0000259" key="2">
    <source>
        <dbReference type="PROSITE" id="PS50108"/>
    </source>
</evidence>
<accession>A0A7I8LL22</accession>
<dbReference type="Proteomes" id="UP000663760">
    <property type="component" value="Chromosome 18"/>
</dbReference>
<protein>
    <recommendedName>
        <fullName evidence="2">CRIB domain-containing protein</fullName>
    </recommendedName>
</protein>
<dbReference type="Gene3D" id="3.90.810.10">
    <property type="entry name" value="CRIB domain"/>
    <property type="match status" value="1"/>
</dbReference>
<feature type="region of interest" description="Disordered" evidence="1">
    <location>
        <begin position="61"/>
        <end position="221"/>
    </location>
</feature>
<sequence length="221" mass="23232">MSMKMKGLLKGLRHISHIFDAKEQEMQIGYPTDVKHVAHIGWDGASLNSPSWMNEFHSAPLATEPAADPPPLFPMPGSYDPVHHGGWNQDSAHPPALAKPLRCGSSSAAAVVDSPTRRNPHRRKQPSAAVAVDSPSREPSSTRRRAPKGSSSEAKSGIVVTHPTDSPRQDLPLVPRTARKKKPLAEGHGGSSRAWVPSSDGAGMATPAAGGADDSSGAGES</sequence>
<keyword evidence="4" id="KW-1185">Reference proteome</keyword>
<evidence type="ECO:0000313" key="3">
    <source>
        <dbReference type="EMBL" id="CAA7410490.1"/>
    </source>
</evidence>
<reference evidence="3" key="1">
    <citation type="submission" date="2020-02" db="EMBL/GenBank/DDBJ databases">
        <authorList>
            <person name="Scholz U."/>
            <person name="Mascher M."/>
            <person name="Fiebig A."/>
        </authorList>
    </citation>
    <scope>NUCLEOTIDE SEQUENCE</scope>
</reference>
<evidence type="ECO:0000256" key="1">
    <source>
        <dbReference type="SAM" id="MobiDB-lite"/>
    </source>
</evidence>
<name>A0A7I8LL22_SPIIN</name>
<dbReference type="PANTHER" id="PTHR46325">
    <property type="entry name" value="CRIB DOMAIN-CONTAINING PROTEIN RIC8"/>
    <property type="match status" value="1"/>
</dbReference>
<dbReference type="InterPro" id="IPR036936">
    <property type="entry name" value="CRIB_dom_sf"/>
</dbReference>
<feature type="compositionally biased region" description="Low complexity" evidence="1">
    <location>
        <begin position="200"/>
        <end position="221"/>
    </location>
</feature>
<organism evidence="3 4">
    <name type="scientific">Spirodela intermedia</name>
    <name type="common">Intermediate duckweed</name>
    <dbReference type="NCBI Taxonomy" id="51605"/>
    <lineage>
        <taxon>Eukaryota</taxon>
        <taxon>Viridiplantae</taxon>
        <taxon>Streptophyta</taxon>
        <taxon>Embryophyta</taxon>
        <taxon>Tracheophyta</taxon>
        <taxon>Spermatophyta</taxon>
        <taxon>Magnoliopsida</taxon>
        <taxon>Liliopsida</taxon>
        <taxon>Araceae</taxon>
        <taxon>Lemnoideae</taxon>
        <taxon>Spirodela</taxon>
    </lineage>
</organism>
<dbReference type="OrthoDB" id="4206278at2759"/>
<dbReference type="AlphaFoldDB" id="A0A7I8LL22"/>
<dbReference type="CDD" id="cd00132">
    <property type="entry name" value="CRIB"/>
    <property type="match status" value="1"/>
</dbReference>
<dbReference type="PROSITE" id="PS50108">
    <property type="entry name" value="CRIB"/>
    <property type="match status" value="1"/>
</dbReference>
<dbReference type="Pfam" id="PF00786">
    <property type="entry name" value="PBD"/>
    <property type="match status" value="1"/>
</dbReference>
<dbReference type="SMART" id="SM00285">
    <property type="entry name" value="PBD"/>
    <property type="match status" value="1"/>
</dbReference>
<gene>
    <name evidence="3" type="ORF">SI8410_18021168</name>
</gene>